<evidence type="ECO:0000256" key="1">
    <source>
        <dbReference type="ARBA" id="ARBA00006817"/>
    </source>
</evidence>
<dbReference type="GO" id="GO:0046872">
    <property type="term" value="F:metal ion binding"/>
    <property type="evidence" value="ECO:0007669"/>
    <property type="project" value="InterPro"/>
</dbReference>
<dbReference type="AlphaFoldDB" id="A0A810N4M0"/>
<dbReference type="Proteomes" id="UP000680866">
    <property type="component" value="Chromosome"/>
</dbReference>
<dbReference type="InterPro" id="IPR024344">
    <property type="entry name" value="MDMPI_metal-binding"/>
</dbReference>
<name>A0A810N4M0_9ACTN</name>
<keyword evidence="5" id="KW-1185">Reference proteome</keyword>
<dbReference type="Gene3D" id="3.30.530.20">
    <property type="match status" value="1"/>
</dbReference>
<evidence type="ECO:0000259" key="3">
    <source>
        <dbReference type="Pfam" id="PF11716"/>
    </source>
</evidence>
<organism evidence="4 5">
    <name type="scientific">Polymorphospora rubra</name>
    <dbReference type="NCBI Taxonomy" id="338584"/>
    <lineage>
        <taxon>Bacteria</taxon>
        <taxon>Bacillati</taxon>
        <taxon>Actinomycetota</taxon>
        <taxon>Actinomycetes</taxon>
        <taxon>Micromonosporales</taxon>
        <taxon>Micromonosporaceae</taxon>
        <taxon>Polymorphospora</taxon>
    </lineage>
</organism>
<comment type="similarity">
    <text evidence="1">Belongs to the AHA1 family.</text>
</comment>
<dbReference type="Pfam" id="PF08327">
    <property type="entry name" value="AHSA1"/>
    <property type="match status" value="1"/>
</dbReference>
<dbReference type="InterPro" id="IPR023393">
    <property type="entry name" value="START-like_dom_sf"/>
</dbReference>
<dbReference type="InterPro" id="IPR013538">
    <property type="entry name" value="ASHA1/2-like_C"/>
</dbReference>
<dbReference type="InterPro" id="IPR017517">
    <property type="entry name" value="Maleyloyr_isom"/>
</dbReference>
<dbReference type="RefSeq" id="WP_212817533.1">
    <property type="nucleotide sequence ID" value="NZ_AP023359.1"/>
</dbReference>
<dbReference type="EMBL" id="AP023359">
    <property type="protein sequence ID" value="BCJ68257.1"/>
    <property type="molecule type" value="Genomic_DNA"/>
</dbReference>
<dbReference type="InterPro" id="IPR034660">
    <property type="entry name" value="DinB/YfiT-like"/>
</dbReference>
<dbReference type="NCBIfam" id="TIGR03083">
    <property type="entry name" value="maleylpyruvate isomerase family mycothiol-dependent enzyme"/>
    <property type="match status" value="1"/>
</dbReference>
<dbReference type="Gene3D" id="1.20.120.450">
    <property type="entry name" value="dinb family like domain"/>
    <property type="match status" value="1"/>
</dbReference>
<dbReference type="InterPro" id="IPR017520">
    <property type="entry name" value="CHP03086"/>
</dbReference>
<evidence type="ECO:0008006" key="6">
    <source>
        <dbReference type="Google" id="ProtNLM"/>
    </source>
</evidence>
<feature type="domain" description="Mycothiol-dependent maleylpyruvate isomerase metal-binding" evidence="3">
    <location>
        <begin position="167"/>
        <end position="206"/>
    </location>
</feature>
<evidence type="ECO:0000313" key="5">
    <source>
        <dbReference type="Proteomes" id="UP000680866"/>
    </source>
</evidence>
<dbReference type="KEGG" id="pry:Prubr_52780"/>
<dbReference type="SUPFAM" id="SSF109854">
    <property type="entry name" value="DinB/YfiT-like putative metalloenzymes"/>
    <property type="match status" value="1"/>
</dbReference>
<gene>
    <name evidence="4" type="ORF">Prubr_52780</name>
</gene>
<sequence>MATRHGSATVTLPSDTEILITRRFEAPRTLVWDALTTPRHLLRWWGPDWHPLVGCEIDLRPGGTWRYVSRDADGNELAWHGTYREIVVPERIISTEVFEGHPEAESLNITTLTEQDGVTTLQTLVRHQTTAFRDGHVHSGMERGMQMTFNRLDDLLAVAGTPSERFRRVAGRFADRVDEVPAYAWANPAPCAGWTARDVVRHLLEWVPSVIGRAGITFPDIPSVDDDPATAWARLADTIQAALDDPGVAHRSFDAGPPGQLTVEQAVDMLVTGDVLIHTWDLARATGLDERLDEGIVADMFVGIQPADDMLRTSGHYGPKVPVPDDADTQTRLLAFVGRTP</sequence>
<proteinExistence type="inferred from homology"/>
<dbReference type="CDD" id="cd07826">
    <property type="entry name" value="SRPBCC_CalC_Aha1-like_9"/>
    <property type="match status" value="1"/>
</dbReference>
<reference evidence="4" key="1">
    <citation type="submission" date="2020-08" db="EMBL/GenBank/DDBJ databases">
        <title>Whole genome shotgun sequence of Polymorphospora rubra NBRC 101157.</title>
        <authorList>
            <person name="Komaki H."/>
            <person name="Tamura T."/>
        </authorList>
    </citation>
    <scope>NUCLEOTIDE SEQUENCE</scope>
    <source>
        <strain evidence="4">NBRC 101157</strain>
    </source>
</reference>
<feature type="domain" description="Activator of Hsp90 ATPase homologue 1/2-like C-terminal" evidence="2">
    <location>
        <begin position="26"/>
        <end position="156"/>
    </location>
</feature>
<dbReference type="NCBIfam" id="TIGR03086">
    <property type="entry name" value="TIGR03086 family metal-binding protein"/>
    <property type="match status" value="1"/>
</dbReference>
<accession>A0A810N4M0</accession>
<evidence type="ECO:0000313" key="4">
    <source>
        <dbReference type="EMBL" id="BCJ68257.1"/>
    </source>
</evidence>
<evidence type="ECO:0000259" key="2">
    <source>
        <dbReference type="Pfam" id="PF08327"/>
    </source>
</evidence>
<protein>
    <recommendedName>
        <fullName evidence="6">TIGR03086 family protein</fullName>
    </recommendedName>
</protein>
<dbReference type="SUPFAM" id="SSF55961">
    <property type="entry name" value="Bet v1-like"/>
    <property type="match status" value="1"/>
</dbReference>
<dbReference type="Pfam" id="PF11716">
    <property type="entry name" value="MDMPI_N"/>
    <property type="match status" value="1"/>
</dbReference>